<keyword evidence="2" id="KW-1185">Reference proteome</keyword>
<dbReference type="OrthoDB" id="1683573at2"/>
<dbReference type="EMBL" id="LTAO01000001">
    <property type="protein sequence ID" value="KYG35002.1"/>
    <property type="molecule type" value="Genomic_DNA"/>
</dbReference>
<dbReference type="AlphaFoldDB" id="A0A162F7Z3"/>
<dbReference type="STRING" id="519424.AZF04_01315"/>
<name>A0A162F7Z3_9BACI</name>
<accession>A0A162F7Z3</accession>
<evidence type="ECO:0000313" key="1">
    <source>
        <dbReference type="EMBL" id="KYG35002.1"/>
    </source>
</evidence>
<comment type="caution">
    <text evidence="1">The sequence shown here is derived from an EMBL/GenBank/DDBJ whole genome shotgun (WGS) entry which is preliminary data.</text>
</comment>
<evidence type="ECO:0000313" key="2">
    <source>
        <dbReference type="Proteomes" id="UP000075806"/>
    </source>
</evidence>
<dbReference type="InterPro" id="IPR025619">
    <property type="entry name" value="YlzJ"/>
</dbReference>
<sequence>MILYTMMPHEQVFSNDEQSYTQYVTLPVKDGHLIVEKVNHSDYQIVRLLSTNPMSYLNNEYTPGTIIQMF</sequence>
<organism evidence="1 2">
    <name type="scientific">Alkalihalobacillus trypoxylicola</name>
    <dbReference type="NCBI Taxonomy" id="519424"/>
    <lineage>
        <taxon>Bacteria</taxon>
        <taxon>Bacillati</taxon>
        <taxon>Bacillota</taxon>
        <taxon>Bacilli</taxon>
        <taxon>Bacillales</taxon>
        <taxon>Bacillaceae</taxon>
        <taxon>Alkalihalobacillus</taxon>
    </lineage>
</organism>
<proteinExistence type="predicted"/>
<dbReference type="Pfam" id="PF14035">
    <property type="entry name" value="YlzJ"/>
    <property type="match status" value="1"/>
</dbReference>
<dbReference type="Proteomes" id="UP000075806">
    <property type="component" value="Unassembled WGS sequence"/>
</dbReference>
<protein>
    <submittedName>
        <fullName evidence="1">Uncharacterized protein</fullName>
    </submittedName>
</protein>
<reference evidence="1" key="1">
    <citation type="submission" date="2016-02" db="EMBL/GenBank/DDBJ databases">
        <title>Genome sequence of Bacillus trypoxylicola KCTC 13244(T).</title>
        <authorList>
            <person name="Jeong H."/>
            <person name="Park S.-H."/>
            <person name="Choi S.-K."/>
        </authorList>
    </citation>
    <scope>NUCLEOTIDE SEQUENCE [LARGE SCALE GENOMIC DNA]</scope>
    <source>
        <strain evidence="1">KCTC 13244</strain>
    </source>
</reference>
<gene>
    <name evidence="1" type="ORF">AZF04_01315</name>
</gene>
<dbReference type="RefSeq" id="WP_045479188.1">
    <property type="nucleotide sequence ID" value="NZ_LTAO01000001.1"/>
</dbReference>